<dbReference type="InterPro" id="IPR052636">
    <property type="entry name" value="UDP-D-xylose:L-fucose_XylT"/>
</dbReference>
<dbReference type="AlphaFoldDB" id="A0AAD7XKR9"/>
<evidence type="ECO:0000256" key="3">
    <source>
        <dbReference type="SAM" id="Phobius"/>
    </source>
</evidence>
<proteinExistence type="predicted"/>
<feature type="region of interest" description="Disordered" evidence="2">
    <location>
        <begin position="37"/>
        <end position="125"/>
    </location>
</feature>
<evidence type="ECO:0000256" key="2">
    <source>
        <dbReference type="SAM" id="MobiDB-lite"/>
    </source>
</evidence>
<dbReference type="PANTHER" id="PTHR47032">
    <property type="entry name" value="UDP-D-XYLOSE:L-FUCOSE ALPHA-1,3-D-XYLOSYLTRANSFERASE-RELATED"/>
    <property type="match status" value="1"/>
</dbReference>
<dbReference type="GO" id="GO:0005794">
    <property type="term" value="C:Golgi apparatus"/>
    <property type="evidence" value="ECO:0007669"/>
    <property type="project" value="TreeGrafter"/>
</dbReference>
<organism evidence="5 6">
    <name type="scientific">Chrysophaeum taylorii</name>
    <dbReference type="NCBI Taxonomy" id="2483200"/>
    <lineage>
        <taxon>Eukaryota</taxon>
        <taxon>Sar</taxon>
        <taxon>Stramenopiles</taxon>
        <taxon>Ochrophyta</taxon>
        <taxon>Pelagophyceae</taxon>
        <taxon>Pelagomonadales</taxon>
        <taxon>Pelagomonadaceae</taxon>
        <taxon>Chrysophaeum</taxon>
    </lineage>
</organism>
<keyword evidence="6" id="KW-1185">Reference proteome</keyword>
<evidence type="ECO:0000256" key="1">
    <source>
        <dbReference type="SAM" id="Coils"/>
    </source>
</evidence>
<keyword evidence="1" id="KW-0175">Coiled coil</keyword>
<reference evidence="5" key="1">
    <citation type="submission" date="2023-01" db="EMBL/GenBank/DDBJ databases">
        <title>Metagenome sequencing of chrysophaentin producing Chrysophaeum taylorii.</title>
        <authorList>
            <person name="Davison J."/>
            <person name="Bewley C."/>
        </authorList>
    </citation>
    <scope>NUCLEOTIDE SEQUENCE</scope>
    <source>
        <strain evidence="5">NIES-1699</strain>
    </source>
</reference>
<feature type="transmembrane region" description="Helical" evidence="3">
    <location>
        <begin position="240"/>
        <end position="262"/>
    </location>
</feature>
<accession>A0AAD7XKR9</accession>
<evidence type="ECO:0000313" key="5">
    <source>
        <dbReference type="EMBL" id="KAJ8601951.1"/>
    </source>
</evidence>
<evidence type="ECO:0000313" key="6">
    <source>
        <dbReference type="Proteomes" id="UP001230188"/>
    </source>
</evidence>
<keyword evidence="3" id="KW-0812">Transmembrane</keyword>
<dbReference type="Pfam" id="PF03407">
    <property type="entry name" value="Nucleotid_trans"/>
    <property type="match status" value="1"/>
</dbReference>
<feature type="coiled-coil region" evidence="1">
    <location>
        <begin position="289"/>
        <end position="357"/>
    </location>
</feature>
<protein>
    <recommendedName>
        <fullName evidence="4">Nucleotide-diphospho-sugar transferase domain-containing protein</fullName>
    </recommendedName>
</protein>
<feature type="compositionally biased region" description="Basic and acidic residues" evidence="2">
    <location>
        <begin position="88"/>
        <end position="102"/>
    </location>
</feature>
<feature type="domain" description="Nucleotide-diphospho-sugar transferase" evidence="4">
    <location>
        <begin position="560"/>
        <end position="770"/>
    </location>
</feature>
<feature type="compositionally biased region" description="Basic and acidic residues" evidence="2">
    <location>
        <begin position="46"/>
        <end position="65"/>
    </location>
</feature>
<dbReference type="GO" id="GO:0016757">
    <property type="term" value="F:glycosyltransferase activity"/>
    <property type="evidence" value="ECO:0007669"/>
    <property type="project" value="TreeGrafter"/>
</dbReference>
<comment type="caution">
    <text evidence="5">The sequence shown here is derived from an EMBL/GenBank/DDBJ whole genome shotgun (WGS) entry which is preliminary data.</text>
</comment>
<dbReference type="EMBL" id="JAQMWT010000393">
    <property type="protein sequence ID" value="KAJ8601951.1"/>
    <property type="molecule type" value="Genomic_DNA"/>
</dbReference>
<gene>
    <name evidence="5" type="ORF">CTAYLR_004437</name>
</gene>
<keyword evidence="3" id="KW-0472">Membrane</keyword>
<evidence type="ECO:0000259" key="4">
    <source>
        <dbReference type="Pfam" id="PF03407"/>
    </source>
</evidence>
<dbReference type="Proteomes" id="UP001230188">
    <property type="component" value="Unassembled WGS sequence"/>
</dbReference>
<dbReference type="InterPro" id="IPR005069">
    <property type="entry name" value="Nucl-diP-sugar_transferase"/>
</dbReference>
<sequence length="830" mass="91470">MTDVDQRRREEERRREVLLASRRSSIGRIGAVVRVISSRSANVRKKVGESPKVEKLETPTREEAPKASIEIEPTLEIKPEEEQPPPKLEPKQAPKTPERTPEKQLLPPEEDAADEPSLSPSEQAPLSRLGAAATVGLARLGEGACELAAAIAASPVADCATSLRDATANFLVPECADQTIVHARDACLFIAGTTFKFLCSATILIYGAALTTLALAFARIKDALGRQLWCLLGPLVTSDLFKALQACGASFLALVASCLIAFSSLTKVARASPTAVVAKCPACPRVDDVAGFEGLLQEAEKRLEVLEAAAAAETKSQEIPTAAEGKSTVASEVFEYNRELLEEVEALKSALNRTDETRRGEVGRTAWKRILPVERETLWKRLLAGFPYAAGSSSSRDALLFTKKGDGLESCEEVNVAVASNKPGVCLAIFDSRLPMYTMLRVDNTRGRLLEEERRKASPKRHVAAPPEAYSPEHLANRALVLSQADTLPKGYSLKESLEATGAFALEAPRLLKAVKHLISRKRLNRRNNTVVVMATNFGTLDLVANFICSCRSAGMEDALKSVLVFAADQQTQRYVDMLKVASFYDAGLGKLPQEAATTYGDHAFVRMMWLKVTAVYLVCATQHGVLFQDADVVWLRNPLDFFAQADPEVDTWWMDDGARSLRYSPLYANSGFYLLRANDRVVYFMHRLLLAYDNILAVRSHQHALIMLLLDTIAKYGLTANVLPPDIFPQGQIFHHKKALMQKIIDGTIPAYVFHMCWTAGRTDKLKYLKNMGAWFLQPTCSADALANNLSVTPKSCCTGLPAFQAPTPYVDKITIASKRRRRRRRRRR</sequence>
<keyword evidence="3" id="KW-1133">Transmembrane helix</keyword>
<feature type="transmembrane region" description="Helical" evidence="3">
    <location>
        <begin position="197"/>
        <end position="220"/>
    </location>
</feature>
<name>A0AAD7XKR9_9STRA</name>
<dbReference type="PANTHER" id="PTHR47032:SF1">
    <property type="entry name" value="UDP-D-XYLOSE:L-FUCOSE ALPHA-1,3-D-XYLOSYLTRANSFERASE-RELATED"/>
    <property type="match status" value="1"/>
</dbReference>